<dbReference type="AlphaFoldDB" id="A0A916JJI1"/>
<accession>A0A916JJI1</accession>
<protein>
    <submittedName>
        <fullName evidence="1">Uncharacterized protein</fullName>
    </submittedName>
</protein>
<gene>
    <name evidence="1" type="ORF">CRYO30217_00243</name>
</gene>
<organism evidence="1 2">
    <name type="scientific">Parvicella tangerina</name>
    <dbReference type="NCBI Taxonomy" id="2829795"/>
    <lineage>
        <taxon>Bacteria</taxon>
        <taxon>Pseudomonadati</taxon>
        <taxon>Bacteroidota</taxon>
        <taxon>Flavobacteriia</taxon>
        <taxon>Flavobacteriales</taxon>
        <taxon>Parvicellaceae</taxon>
        <taxon>Parvicella</taxon>
    </lineage>
</organism>
<dbReference type="KEGG" id="ptan:CRYO30217_00243"/>
<reference evidence="1" key="1">
    <citation type="submission" date="2021-04" db="EMBL/GenBank/DDBJ databases">
        <authorList>
            <person name="Rodrigo-Torres L."/>
            <person name="Arahal R. D."/>
            <person name="Lucena T."/>
        </authorList>
    </citation>
    <scope>NUCLEOTIDE SEQUENCE</scope>
    <source>
        <strain evidence="1">AS29M-1</strain>
    </source>
</reference>
<evidence type="ECO:0000313" key="1">
    <source>
        <dbReference type="EMBL" id="CAG5076918.1"/>
    </source>
</evidence>
<evidence type="ECO:0000313" key="2">
    <source>
        <dbReference type="Proteomes" id="UP000683507"/>
    </source>
</evidence>
<keyword evidence="2" id="KW-1185">Reference proteome</keyword>
<dbReference type="EMBL" id="OU015584">
    <property type="protein sequence ID" value="CAG5076918.1"/>
    <property type="molecule type" value="Genomic_DNA"/>
</dbReference>
<name>A0A916JJI1_9FLAO</name>
<proteinExistence type="predicted"/>
<sequence>MVPKEKANFVSMLGRIIILVALGVVFTRPYPSYGQGCECFEDDKKVFFFYWGYNRSAYLRSDLKMHGAGYNYELSQVFAKDKPEEFDPRVYFNLFKLSIPQFNIRLGYRLNEKWAVSLGYDHMKYVVQSGQETTLSGTIDSSASSQYAGVYDNANFYLTDNFLHFEHTDGLNFITVELDYVSTLWTSDNRKFWLENRSGIAPGVLYPRTDVNIFGTPGPNIWNLAGGGVALKSEMRLNMWKYFFIQTTAKAGLLFLPRIQTTGNKGEYAKQNIQFLEGFWAVGANFKI</sequence>
<dbReference type="Proteomes" id="UP000683507">
    <property type="component" value="Chromosome"/>
</dbReference>